<feature type="compositionally biased region" description="Polar residues" evidence="1">
    <location>
        <begin position="52"/>
        <end position="63"/>
    </location>
</feature>
<reference evidence="3" key="1">
    <citation type="submission" date="2018-02" db="EMBL/GenBank/DDBJ databases">
        <authorList>
            <person name="Hausmann B."/>
        </authorList>
    </citation>
    <scope>NUCLEOTIDE SEQUENCE [LARGE SCALE GENOMIC DNA]</scope>
    <source>
        <strain evidence="3">Peat soil MAG SbA1</strain>
    </source>
</reference>
<sequence length="76" mass="8520">MRSVAQLVIAQAFAAKSAAQDDKIGYELRALVPPFENREGWGTHSRLRTHNSRLSNAGPNTSRAVHRLPRRLQGVW</sequence>
<evidence type="ECO:0000313" key="2">
    <source>
        <dbReference type="EMBL" id="SPF45481.1"/>
    </source>
</evidence>
<organism evidence="2 3">
    <name type="scientific">Candidatus Sulfotelmatobacter kueseliae</name>
    <dbReference type="NCBI Taxonomy" id="2042962"/>
    <lineage>
        <taxon>Bacteria</taxon>
        <taxon>Pseudomonadati</taxon>
        <taxon>Acidobacteriota</taxon>
        <taxon>Terriglobia</taxon>
        <taxon>Terriglobales</taxon>
        <taxon>Candidatus Korobacteraceae</taxon>
        <taxon>Candidatus Sulfotelmatobacter</taxon>
    </lineage>
</organism>
<accession>A0A2U3L0N3</accession>
<name>A0A2U3L0N3_9BACT</name>
<evidence type="ECO:0000313" key="3">
    <source>
        <dbReference type="Proteomes" id="UP000238701"/>
    </source>
</evidence>
<protein>
    <submittedName>
        <fullName evidence="2">Uncharacterized protein</fullName>
    </submittedName>
</protein>
<gene>
    <name evidence="2" type="ORF">SBA1_60035</name>
</gene>
<feature type="region of interest" description="Disordered" evidence="1">
    <location>
        <begin position="39"/>
        <end position="76"/>
    </location>
</feature>
<evidence type="ECO:0000256" key="1">
    <source>
        <dbReference type="SAM" id="MobiDB-lite"/>
    </source>
</evidence>
<dbReference type="AlphaFoldDB" id="A0A2U3L0N3"/>
<proteinExistence type="predicted"/>
<dbReference type="Proteomes" id="UP000238701">
    <property type="component" value="Unassembled WGS sequence"/>
</dbReference>
<dbReference type="EMBL" id="OMOD01000155">
    <property type="protein sequence ID" value="SPF45481.1"/>
    <property type="molecule type" value="Genomic_DNA"/>
</dbReference>